<keyword evidence="2" id="KW-0732">Signal</keyword>
<evidence type="ECO:0008006" key="5">
    <source>
        <dbReference type="Google" id="ProtNLM"/>
    </source>
</evidence>
<name>A0A844AJR6_RHIFR</name>
<comment type="caution">
    <text evidence="3">The sequence shown here is derived from an EMBL/GenBank/DDBJ whole genome shotgun (WGS) entry which is preliminary data.</text>
</comment>
<dbReference type="PROSITE" id="PS51257">
    <property type="entry name" value="PROKAR_LIPOPROTEIN"/>
    <property type="match status" value="1"/>
</dbReference>
<organism evidence="3 4">
    <name type="scientific">Rhizobium fredii</name>
    <name type="common">Sinorhizobium fredii</name>
    <dbReference type="NCBI Taxonomy" id="380"/>
    <lineage>
        <taxon>Bacteria</taxon>
        <taxon>Pseudomonadati</taxon>
        <taxon>Pseudomonadota</taxon>
        <taxon>Alphaproteobacteria</taxon>
        <taxon>Hyphomicrobiales</taxon>
        <taxon>Rhizobiaceae</taxon>
        <taxon>Sinorhizobium/Ensifer group</taxon>
        <taxon>Sinorhizobium</taxon>
    </lineage>
</organism>
<feature type="region of interest" description="Disordered" evidence="1">
    <location>
        <begin position="21"/>
        <end position="49"/>
    </location>
</feature>
<evidence type="ECO:0000256" key="1">
    <source>
        <dbReference type="SAM" id="MobiDB-lite"/>
    </source>
</evidence>
<proteinExistence type="predicted"/>
<sequence>MRAVLLLLLLIVFSTLAGCSQTGRTSVSSNPYTPGSGDYYTGIVPPTQF</sequence>
<dbReference type="EMBL" id="WISZ01000220">
    <property type="protein sequence ID" value="MQX12332.1"/>
    <property type="molecule type" value="Genomic_DNA"/>
</dbReference>
<accession>A0A844AJR6</accession>
<evidence type="ECO:0000313" key="4">
    <source>
        <dbReference type="Proteomes" id="UP000466694"/>
    </source>
</evidence>
<feature type="compositionally biased region" description="Polar residues" evidence="1">
    <location>
        <begin position="21"/>
        <end position="33"/>
    </location>
</feature>
<dbReference type="GeneID" id="48977820"/>
<protein>
    <recommendedName>
        <fullName evidence="5">Lipoprotein</fullName>
    </recommendedName>
</protein>
<dbReference type="Proteomes" id="UP000466694">
    <property type="component" value="Unassembled WGS sequence"/>
</dbReference>
<dbReference type="RefSeq" id="WP_153452019.1">
    <property type="nucleotide sequence ID" value="NZ_BJNI01000009.1"/>
</dbReference>
<evidence type="ECO:0000313" key="3">
    <source>
        <dbReference type="EMBL" id="MQX12332.1"/>
    </source>
</evidence>
<dbReference type="AlphaFoldDB" id="A0A844AJR6"/>
<feature type="chain" id="PRO_5032345004" description="Lipoprotein" evidence="2">
    <location>
        <begin position="18"/>
        <end position="49"/>
    </location>
</feature>
<evidence type="ECO:0000256" key="2">
    <source>
        <dbReference type="SAM" id="SignalP"/>
    </source>
</evidence>
<gene>
    <name evidence="3" type="ORF">GHK48_29940</name>
</gene>
<feature type="signal peptide" evidence="2">
    <location>
        <begin position="1"/>
        <end position="17"/>
    </location>
</feature>
<reference evidence="3 4" key="1">
    <citation type="journal article" date="2013" name="Genome Biol.">
        <title>Comparative genomics of the core and accessory genomes of 48 Sinorhizobium strains comprising five genospecies.</title>
        <authorList>
            <person name="Sugawara M."/>
            <person name="Epstein B."/>
            <person name="Badgley B.D."/>
            <person name="Unno T."/>
            <person name="Xu L."/>
            <person name="Reese J."/>
            <person name="Gyaneshwar P."/>
            <person name="Denny R."/>
            <person name="Mudge J."/>
            <person name="Bharti A.K."/>
            <person name="Farmer A.D."/>
            <person name="May G.D."/>
            <person name="Woodward J.E."/>
            <person name="Medigue C."/>
            <person name="Vallenet D."/>
            <person name="Lajus A."/>
            <person name="Rouy Z."/>
            <person name="Martinez-Vaz B."/>
            <person name="Tiffin P."/>
            <person name="Young N.D."/>
            <person name="Sadowsky M.J."/>
        </authorList>
    </citation>
    <scope>NUCLEOTIDE SEQUENCE [LARGE SCALE GENOMIC DNA]</scope>
    <source>
        <strain evidence="3 4">USDA205</strain>
    </source>
</reference>